<evidence type="ECO:0000313" key="3">
    <source>
        <dbReference type="EMBL" id="GHC21283.1"/>
    </source>
</evidence>
<comment type="caution">
    <text evidence="3">The sequence shown here is derived from an EMBL/GenBank/DDBJ whole genome shotgun (WGS) entry which is preliminary data.</text>
</comment>
<dbReference type="NCBIfam" id="NF004051">
    <property type="entry name" value="PRK05571.1"/>
    <property type="match status" value="1"/>
</dbReference>
<name>A0ABQ3FFJ9_9GAMM</name>
<dbReference type="InterPro" id="IPR036569">
    <property type="entry name" value="RpiB_LacA_LacB_sf"/>
</dbReference>
<dbReference type="SUPFAM" id="SSF89623">
    <property type="entry name" value="Ribose/Galactose isomerase RpiB/AlsB"/>
    <property type="match status" value="1"/>
</dbReference>
<dbReference type="Gene3D" id="3.40.1400.10">
    <property type="entry name" value="Sugar-phosphate isomerase, RpiB/LacA/LacB"/>
    <property type="match status" value="1"/>
</dbReference>
<dbReference type="EMBL" id="BMZM01000002">
    <property type="protein sequence ID" value="GHC21283.1"/>
    <property type="molecule type" value="Genomic_DNA"/>
</dbReference>
<dbReference type="RefSeq" id="WP_189516015.1">
    <property type="nucleotide sequence ID" value="NZ_BMZM01000002.1"/>
</dbReference>
<dbReference type="InterPro" id="IPR004785">
    <property type="entry name" value="RpiB"/>
</dbReference>
<dbReference type="PIRSF" id="PIRSF005384">
    <property type="entry name" value="RpiB_LacA_B"/>
    <property type="match status" value="1"/>
</dbReference>
<protein>
    <submittedName>
        <fullName evidence="3">Ribose-5-phosphate isomerase</fullName>
    </submittedName>
</protein>
<sequence>MATQNSTLRVALGCDEAAYDMKQALLEHVRGLGHEVEDFGTFNAEPVLYPDIAFAAAHAVKEGRFDRAILVCGTGIGVAISANKVPGIRAAQAHDTYSAERARKSNDAQILTMGARVIGVELAKKIAESFLESEFSGGGSQAKVDRIEAYEREVAAGNSPDSKA</sequence>
<dbReference type="InterPro" id="IPR003500">
    <property type="entry name" value="RpiB_LacA_LacB"/>
</dbReference>
<comment type="similarity">
    <text evidence="1">Belongs to the LacAB/RpiB family.</text>
</comment>
<dbReference type="PANTHER" id="PTHR43732:SF1">
    <property type="entry name" value="RIBOSE 5-PHOSPHATE ISOMERASE"/>
    <property type="match status" value="1"/>
</dbReference>
<evidence type="ECO:0000256" key="1">
    <source>
        <dbReference type="ARBA" id="ARBA00008754"/>
    </source>
</evidence>
<keyword evidence="4" id="KW-1185">Reference proteome</keyword>
<dbReference type="NCBIfam" id="TIGR01120">
    <property type="entry name" value="rpiB"/>
    <property type="match status" value="1"/>
</dbReference>
<organism evidence="3 4">
    <name type="scientific">Kushneria pakistanensis</name>
    <dbReference type="NCBI Taxonomy" id="1508770"/>
    <lineage>
        <taxon>Bacteria</taxon>
        <taxon>Pseudomonadati</taxon>
        <taxon>Pseudomonadota</taxon>
        <taxon>Gammaproteobacteria</taxon>
        <taxon>Oceanospirillales</taxon>
        <taxon>Halomonadaceae</taxon>
        <taxon>Kushneria</taxon>
    </lineage>
</organism>
<dbReference type="GO" id="GO:0016853">
    <property type="term" value="F:isomerase activity"/>
    <property type="evidence" value="ECO:0007669"/>
    <property type="project" value="UniProtKB-KW"/>
</dbReference>
<dbReference type="Pfam" id="PF02502">
    <property type="entry name" value="LacAB_rpiB"/>
    <property type="match status" value="1"/>
</dbReference>
<proteinExistence type="inferred from homology"/>
<dbReference type="NCBIfam" id="TIGR00689">
    <property type="entry name" value="rpiB_lacA_lacB"/>
    <property type="match status" value="1"/>
</dbReference>
<dbReference type="Proteomes" id="UP000604243">
    <property type="component" value="Unassembled WGS sequence"/>
</dbReference>
<evidence type="ECO:0000256" key="2">
    <source>
        <dbReference type="ARBA" id="ARBA00023235"/>
    </source>
</evidence>
<reference evidence="4" key="1">
    <citation type="journal article" date="2019" name="Int. J. Syst. Evol. Microbiol.">
        <title>The Global Catalogue of Microorganisms (GCM) 10K type strain sequencing project: providing services to taxonomists for standard genome sequencing and annotation.</title>
        <authorList>
            <consortium name="The Broad Institute Genomics Platform"/>
            <consortium name="The Broad Institute Genome Sequencing Center for Infectious Disease"/>
            <person name="Wu L."/>
            <person name="Ma J."/>
        </authorList>
    </citation>
    <scope>NUCLEOTIDE SEQUENCE [LARGE SCALE GENOMIC DNA]</scope>
    <source>
        <strain evidence="4">KCTC 42082</strain>
    </source>
</reference>
<accession>A0ABQ3FFJ9</accession>
<evidence type="ECO:0000313" key="4">
    <source>
        <dbReference type="Proteomes" id="UP000604243"/>
    </source>
</evidence>
<dbReference type="InterPro" id="IPR051812">
    <property type="entry name" value="SPI_LacAB/RpiB"/>
</dbReference>
<dbReference type="PANTHER" id="PTHR43732">
    <property type="entry name" value="RIBOSE 5-PHOSPHATE ISOMERASE-RELATED"/>
    <property type="match status" value="1"/>
</dbReference>
<gene>
    <name evidence="3" type="ORF">GCM10010082_11190</name>
</gene>
<keyword evidence="2 3" id="KW-0413">Isomerase</keyword>